<dbReference type="EMBL" id="CM007384">
    <property type="protein sequence ID" value="ONK72971.1"/>
    <property type="molecule type" value="Genomic_DNA"/>
</dbReference>
<dbReference type="Proteomes" id="UP000243459">
    <property type="component" value="Chromosome 4"/>
</dbReference>
<proteinExistence type="predicted"/>
<accession>A0A5P1F8I8</accession>
<name>A0A5P1F8I8_ASPOF</name>
<dbReference type="AlphaFoldDB" id="A0A5P1F8I8"/>
<sequence length="146" mass="16244">LTAEAAIRIATRMVYEAEYQKRKGKEPACPSSNREQGEDTFLSGEEGLDADIILQLVYERLKINEPHRTTYSEPVVAQTTNLGNPIYDGLLQICRLAESEGLGSESWLGTAVEEEASLAFFFKADALEHGAIENKEREMITVTSFN</sequence>
<evidence type="ECO:0000313" key="1">
    <source>
        <dbReference type="EMBL" id="ONK72971.1"/>
    </source>
</evidence>
<reference evidence="2" key="1">
    <citation type="journal article" date="2017" name="Nat. Commun.">
        <title>The asparagus genome sheds light on the origin and evolution of a young Y chromosome.</title>
        <authorList>
            <person name="Harkess A."/>
            <person name="Zhou J."/>
            <person name="Xu C."/>
            <person name="Bowers J.E."/>
            <person name="Van der Hulst R."/>
            <person name="Ayyampalayam S."/>
            <person name="Mercati F."/>
            <person name="Riccardi P."/>
            <person name="McKain M.R."/>
            <person name="Kakrana A."/>
            <person name="Tang H."/>
            <person name="Ray J."/>
            <person name="Groenendijk J."/>
            <person name="Arikit S."/>
            <person name="Mathioni S.M."/>
            <person name="Nakano M."/>
            <person name="Shan H."/>
            <person name="Telgmann-Rauber A."/>
            <person name="Kanno A."/>
            <person name="Yue Z."/>
            <person name="Chen H."/>
            <person name="Li W."/>
            <person name="Chen Y."/>
            <person name="Xu X."/>
            <person name="Zhang Y."/>
            <person name="Luo S."/>
            <person name="Chen H."/>
            <person name="Gao J."/>
            <person name="Mao Z."/>
            <person name="Pires J.C."/>
            <person name="Luo M."/>
            <person name="Kudrna D."/>
            <person name="Wing R.A."/>
            <person name="Meyers B.C."/>
            <person name="Yi K."/>
            <person name="Kong H."/>
            <person name="Lavrijsen P."/>
            <person name="Sunseri F."/>
            <person name="Falavigna A."/>
            <person name="Ye Y."/>
            <person name="Leebens-Mack J.H."/>
            <person name="Chen G."/>
        </authorList>
    </citation>
    <scope>NUCLEOTIDE SEQUENCE [LARGE SCALE GENOMIC DNA]</scope>
    <source>
        <strain evidence="2">cv. DH0086</strain>
    </source>
</reference>
<keyword evidence="2" id="KW-1185">Reference proteome</keyword>
<protein>
    <submittedName>
        <fullName evidence="1">Uncharacterized protein</fullName>
    </submittedName>
</protein>
<gene>
    <name evidence="1" type="ORF">A4U43_C04F25580</name>
</gene>
<feature type="non-terminal residue" evidence="1">
    <location>
        <position position="1"/>
    </location>
</feature>
<evidence type="ECO:0000313" key="2">
    <source>
        <dbReference type="Proteomes" id="UP000243459"/>
    </source>
</evidence>
<organism evidence="1 2">
    <name type="scientific">Asparagus officinalis</name>
    <name type="common">Garden asparagus</name>
    <dbReference type="NCBI Taxonomy" id="4686"/>
    <lineage>
        <taxon>Eukaryota</taxon>
        <taxon>Viridiplantae</taxon>
        <taxon>Streptophyta</taxon>
        <taxon>Embryophyta</taxon>
        <taxon>Tracheophyta</taxon>
        <taxon>Spermatophyta</taxon>
        <taxon>Magnoliopsida</taxon>
        <taxon>Liliopsida</taxon>
        <taxon>Asparagales</taxon>
        <taxon>Asparagaceae</taxon>
        <taxon>Asparagoideae</taxon>
        <taxon>Asparagus</taxon>
    </lineage>
</organism>